<dbReference type="InterPro" id="IPR003423">
    <property type="entry name" value="OMP_efflux"/>
</dbReference>
<comment type="caution">
    <text evidence="4">The sequence shown here is derived from an EMBL/GenBank/DDBJ whole genome shotgun (WGS) entry which is preliminary data.</text>
</comment>
<comment type="similarity">
    <text evidence="1">Belongs to the outer membrane factor (OMF) (TC 1.B.17) family.</text>
</comment>
<dbReference type="Proteomes" id="UP001156703">
    <property type="component" value="Unassembled WGS sequence"/>
</dbReference>
<evidence type="ECO:0000256" key="3">
    <source>
        <dbReference type="SAM" id="SignalP"/>
    </source>
</evidence>
<keyword evidence="2" id="KW-0175">Coiled coil</keyword>
<keyword evidence="3" id="KW-0732">Signal</keyword>
<organism evidence="4 5">
    <name type="scientific">Sphingomonas astaxanthinifaciens DSM 22298</name>
    <dbReference type="NCBI Taxonomy" id="1123267"/>
    <lineage>
        <taxon>Bacteria</taxon>
        <taxon>Pseudomonadati</taxon>
        <taxon>Pseudomonadota</taxon>
        <taxon>Alphaproteobacteria</taxon>
        <taxon>Sphingomonadales</taxon>
        <taxon>Sphingomonadaceae</taxon>
        <taxon>Sphingomonas</taxon>
    </lineage>
</organism>
<keyword evidence="5" id="KW-1185">Reference proteome</keyword>
<feature type="signal peptide" evidence="3">
    <location>
        <begin position="1"/>
        <end position="21"/>
    </location>
</feature>
<proteinExistence type="inferred from homology"/>
<dbReference type="Pfam" id="PF02321">
    <property type="entry name" value="OEP"/>
    <property type="match status" value="2"/>
</dbReference>
<dbReference type="Gene3D" id="1.20.1600.10">
    <property type="entry name" value="Outer membrane efflux proteins (OEP)"/>
    <property type="match status" value="1"/>
</dbReference>
<evidence type="ECO:0000256" key="1">
    <source>
        <dbReference type="ARBA" id="ARBA00007613"/>
    </source>
</evidence>
<dbReference type="InterPro" id="IPR010131">
    <property type="entry name" value="MdtP/NodT-like"/>
</dbReference>
<evidence type="ECO:0000313" key="5">
    <source>
        <dbReference type="Proteomes" id="UP001156703"/>
    </source>
</evidence>
<evidence type="ECO:0000313" key="4">
    <source>
        <dbReference type="EMBL" id="GLR47642.1"/>
    </source>
</evidence>
<sequence>MSRFFATAIAVAMVPVAGAGAQISAPATPPIGSPILIPRAGPPAPPSLSNYPVLAPRSGPLPSSLTLVQALEEAEARSPAVLAARARVEAASARIRQAGLRTNPELSIEVENFLGTGDLKGFRATETTVAVNQRLDLGGRRQARVSTAQVELAAERIRLDIARADLARSVREQFARAVVARDRLSLAEDSEERARELARIAQLLVDNGREPPLRALRARSAATQAAAELEAARADERASRATLVSLFGMTEAVPSVSGKLIDLEPRLVNPAISLEVRLAEAERLIAEAELRQEQAASRLDPAVGLGVRHVREAGAVALVGGMSLPLPVFDRNRGNIEAARAGIRAAEANLANVRASVQVRAANAATSVQSATARVEALERSAIPEANETLRLSRLAYIEGRASLVELLDAQTAYRQAQSALIDARLAQALATAELGRVAAQQDSQ</sequence>
<dbReference type="SUPFAM" id="SSF56954">
    <property type="entry name" value="Outer membrane efflux proteins (OEP)"/>
    <property type="match status" value="1"/>
</dbReference>
<gene>
    <name evidence="4" type="ORF">GCM10007925_13550</name>
</gene>
<name>A0ABQ5Z6L4_9SPHN</name>
<dbReference type="PANTHER" id="PTHR30203:SF24">
    <property type="entry name" value="BLR4935 PROTEIN"/>
    <property type="match status" value="1"/>
</dbReference>
<feature type="chain" id="PRO_5046385182" evidence="3">
    <location>
        <begin position="22"/>
        <end position="445"/>
    </location>
</feature>
<reference evidence="5" key="1">
    <citation type="journal article" date="2019" name="Int. J. Syst. Evol. Microbiol.">
        <title>The Global Catalogue of Microorganisms (GCM) 10K type strain sequencing project: providing services to taxonomists for standard genome sequencing and annotation.</title>
        <authorList>
            <consortium name="The Broad Institute Genomics Platform"/>
            <consortium name="The Broad Institute Genome Sequencing Center for Infectious Disease"/>
            <person name="Wu L."/>
            <person name="Ma J."/>
        </authorList>
    </citation>
    <scope>NUCLEOTIDE SEQUENCE [LARGE SCALE GENOMIC DNA]</scope>
    <source>
        <strain evidence="5">NBRC 102146</strain>
    </source>
</reference>
<feature type="coiled-coil region" evidence="2">
    <location>
        <begin position="271"/>
        <end position="298"/>
    </location>
</feature>
<dbReference type="PANTHER" id="PTHR30203">
    <property type="entry name" value="OUTER MEMBRANE CATION EFFLUX PROTEIN"/>
    <property type="match status" value="1"/>
</dbReference>
<evidence type="ECO:0000256" key="2">
    <source>
        <dbReference type="SAM" id="Coils"/>
    </source>
</evidence>
<protein>
    <submittedName>
        <fullName evidence="4">Metal transporter</fullName>
    </submittedName>
</protein>
<accession>A0ABQ5Z6L4</accession>
<dbReference type="EMBL" id="BSOO01000011">
    <property type="protein sequence ID" value="GLR47642.1"/>
    <property type="molecule type" value="Genomic_DNA"/>
</dbReference>